<dbReference type="Gene3D" id="3.40.50.300">
    <property type="entry name" value="P-loop containing nucleotide triphosphate hydrolases"/>
    <property type="match status" value="1"/>
</dbReference>
<evidence type="ECO:0000256" key="1">
    <source>
        <dbReference type="SAM" id="MobiDB-lite"/>
    </source>
</evidence>
<keyword evidence="3" id="KW-1185">Reference proteome</keyword>
<feature type="compositionally biased region" description="Low complexity" evidence="1">
    <location>
        <begin position="170"/>
        <end position="179"/>
    </location>
</feature>
<evidence type="ECO:0000313" key="2">
    <source>
        <dbReference type="EMBL" id="MBO2456475.1"/>
    </source>
</evidence>
<dbReference type="Pfam" id="PF13189">
    <property type="entry name" value="Cytidylate_kin2"/>
    <property type="match status" value="2"/>
</dbReference>
<dbReference type="InterPro" id="IPR027417">
    <property type="entry name" value="P-loop_NTPase"/>
</dbReference>
<dbReference type="Proteomes" id="UP000680206">
    <property type="component" value="Unassembled WGS sequence"/>
</dbReference>
<evidence type="ECO:0000313" key="3">
    <source>
        <dbReference type="Proteomes" id="UP000680206"/>
    </source>
</evidence>
<gene>
    <name evidence="2" type="ORF">J4709_02585</name>
</gene>
<sequence>MWRVRSLGAGRIGHVAGVSARVVTISAAFGARGDVVGPAVAERLGLPFLDRAIPVRVAGEIGCTLEEALAHDGRAESGIGRILAGAARLPNVALGAMDVYLPEQAIIRPEEFVEHTEQVIHQAAERGGGVLLGRAAAVVLAGRPGVLHVRLDGPRDRRLAVAADALAKSAAGEARPAPGGRRGRAAGGMRGPVGASGTPDRDVERMLDDNDRARTAYVKHFYGADPADPRLYHLVIDTTRLPASAAVDLIAVAARAL</sequence>
<comment type="caution">
    <text evidence="2">The sequence shown here is derived from an EMBL/GenBank/DDBJ whole genome shotgun (WGS) entry which is preliminary data.</text>
</comment>
<name>A0ABS3RK78_9ACTN</name>
<dbReference type="EMBL" id="JAGEPF010000002">
    <property type="protein sequence ID" value="MBO2456475.1"/>
    <property type="molecule type" value="Genomic_DNA"/>
</dbReference>
<accession>A0ABS3RK78</accession>
<protein>
    <submittedName>
        <fullName evidence="2">Cytidylate kinase-like family protein</fullName>
    </submittedName>
</protein>
<proteinExistence type="predicted"/>
<organism evidence="2 3">
    <name type="scientific">Actinomadura violacea</name>
    <dbReference type="NCBI Taxonomy" id="2819934"/>
    <lineage>
        <taxon>Bacteria</taxon>
        <taxon>Bacillati</taxon>
        <taxon>Actinomycetota</taxon>
        <taxon>Actinomycetes</taxon>
        <taxon>Streptosporangiales</taxon>
        <taxon>Thermomonosporaceae</taxon>
        <taxon>Actinomadura</taxon>
    </lineage>
</organism>
<feature type="region of interest" description="Disordered" evidence="1">
    <location>
        <begin position="170"/>
        <end position="204"/>
    </location>
</feature>
<reference evidence="2 3" key="1">
    <citation type="submission" date="2021-03" db="EMBL/GenBank/DDBJ databases">
        <title>Actinomadura violae sp. nov., isolated from lichen in Thailand.</title>
        <authorList>
            <person name="Kanchanasin P."/>
            <person name="Saeng-In P."/>
            <person name="Phongsopitanun W."/>
            <person name="Yuki M."/>
            <person name="Kudo T."/>
            <person name="Ohkuma M."/>
            <person name="Tanasupawat S."/>
        </authorList>
    </citation>
    <scope>NUCLEOTIDE SEQUENCE [LARGE SCALE GENOMIC DNA]</scope>
    <source>
        <strain evidence="2 3">LCR2-06</strain>
    </source>
</reference>